<dbReference type="RefSeq" id="XP_060323277.1">
    <property type="nucleotide sequence ID" value="XM_060470368.1"/>
</dbReference>
<gene>
    <name evidence="2" type="ORF">EV420DRAFT_1486246</name>
</gene>
<evidence type="ECO:0000313" key="3">
    <source>
        <dbReference type="Proteomes" id="UP001175211"/>
    </source>
</evidence>
<keyword evidence="3" id="KW-1185">Reference proteome</keyword>
<feature type="region of interest" description="Disordered" evidence="1">
    <location>
        <begin position="16"/>
        <end position="37"/>
    </location>
</feature>
<name>A0AA39JB27_ARMTA</name>
<accession>A0AA39JB27</accession>
<dbReference type="Proteomes" id="UP001175211">
    <property type="component" value="Unassembled WGS sequence"/>
</dbReference>
<evidence type="ECO:0000313" key="2">
    <source>
        <dbReference type="EMBL" id="KAK0439492.1"/>
    </source>
</evidence>
<proteinExistence type="predicted"/>
<dbReference type="EMBL" id="JAUEPS010000084">
    <property type="protein sequence ID" value="KAK0439492.1"/>
    <property type="molecule type" value="Genomic_DNA"/>
</dbReference>
<dbReference type="AlphaFoldDB" id="A0AA39JB27"/>
<dbReference type="GeneID" id="85353916"/>
<reference evidence="2" key="1">
    <citation type="submission" date="2023-06" db="EMBL/GenBank/DDBJ databases">
        <authorList>
            <consortium name="Lawrence Berkeley National Laboratory"/>
            <person name="Ahrendt S."/>
            <person name="Sahu N."/>
            <person name="Indic B."/>
            <person name="Wong-Bajracharya J."/>
            <person name="Merenyi Z."/>
            <person name="Ke H.-M."/>
            <person name="Monk M."/>
            <person name="Kocsube S."/>
            <person name="Drula E."/>
            <person name="Lipzen A."/>
            <person name="Balint B."/>
            <person name="Henrissat B."/>
            <person name="Andreopoulos B."/>
            <person name="Martin F.M."/>
            <person name="Harder C.B."/>
            <person name="Rigling D."/>
            <person name="Ford K.L."/>
            <person name="Foster G.D."/>
            <person name="Pangilinan J."/>
            <person name="Papanicolaou A."/>
            <person name="Barry K."/>
            <person name="LaButti K."/>
            <person name="Viragh M."/>
            <person name="Koriabine M."/>
            <person name="Yan M."/>
            <person name="Riley R."/>
            <person name="Champramary S."/>
            <person name="Plett K.L."/>
            <person name="Tsai I.J."/>
            <person name="Slot J."/>
            <person name="Sipos G."/>
            <person name="Plett J."/>
            <person name="Nagy L.G."/>
            <person name="Grigoriev I.V."/>
        </authorList>
    </citation>
    <scope>NUCLEOTIDE SEQUENCE</scope>
    <source>
        <strain evidence="2">CCBAS 213</strain>
    </source>
</reference>
<evidence type="ECO:0000256" key="1">
    <source>
        <dbReference type="SAM" id="MobiDB-lite"/>
    </source>
</evidence>
<organism evidence="2 3">
    <name type="scientific">Armillaria tabescens</name>
    <name type="common">Ringless honey mushroom</name>
    <name type="synonym">Agaricus tabescens</name>
    <dbReference type="NCBI Taxonomy" id="1929756"/>
    <lineage>
        <taxon>Eukaryota</taxon>
        <taxon>Fungi</taxon>
        <taxon>Dikarya</taxon>
        <taxon>Basidiomycota</taxon>
        <taxon>Agaricomycotina</taxon>
        <taxon>Agaricomycetes</taxon>
        <taxon>Agaricomycetidae</taxon>
        <taxon>Agaricales</taxon>
        <taxon>Marasmiineae</taxon>
        <taxon>Physalacriaceae</taxon>
        <taxon>Desarmillaria</taxon>
    </lineage>
</organism>
<protein>
    <submittedName>
        <fullName evidence="2">Uncharacterized protein</fullName>
    </submittedName>
</protein>
<comment type="caution">
    <text evidence="2">The sequence shown here is derived from an EMBL/GenBank/DDBJ whole genome shotgun (WGS) entry which is preliminary data.</text>
</comment>
<sequence>MADSDATRIRPLFRFGHPPRKRVEIESPSPPPKTAHKEEDNCIICLQALEDRTCSHSSGSTNVEFPWVLEEEESWMGDDNELLDEDAPARIDWRQFHVEVLQDE</sequence>